<protein>
    <submittedName>
        <fullName evidence="2">Glycosyltransferase family 4 protein</fullName>
    </submittedName>
</protein>
<proteinExistence type="predicted"/>
<dbReference type="InterPro" id="IPR028098">
    <property type="entry name" value="Glyco_trans_4-like_N"/>
</dbReference>
<dbReference type="PANTHER" id="PTHR12526">
    <property type="entry name" value="GLYCOSYLTRANSFERASE"/>
    <property type="match status" value="1"/>
</dbReference>
<dbReference type="Gene3D" id="3.40.50.2000">
    <property type="entry name" value="Glycogen Phosphorylase B"/>
    <property type="match status" value="2"/>
</dbReference>
<dbReference type="EMBL" id="CP029550">
    <property type="protein sequence ID" value="AWN40546.1"/>
    <property type="molecule type" value="Genomic_DNA"/>
</dbReference>
<dbReference type="Proteomes" id="UP000245926">
    <property type="component" value="Chromosome"/>
</dbReference>
<evidence type="ECO:0000313" key="2">
    <source>
        <dbReference type="EMBL" id="AWN40546.1"/>
    </source>
</evidence>
<dbReference type="OrthoDB" id="9790710at2"/>
<keyword evidence="3" id="KW-1185">Reference proteome</keyword>
<name>A0A2U8W5I4_9HYPH</name>
<dbReference type="KEGG" id="mets:DK389_08395"/>
<feature type="domain" description="Glycosyltransferase subfamily 4-like N-terminal" evidence="1">
    <location>
        <begin position="13"/>
        <end position="175"/>
    </location>
</feature>
<evidence type="ECO:0000259" key="1">
    <source>
        <dbReference type="Pfam" id="PF13439"/>
    </source>
</evidence>
<sequence>MRIMFIIYSLAGGGAERVTVALANHWVDARHEVTIVLLGAADESDGRAYVVDSRVSIEPLGLNTRSSSFVAGLVANQRRIGAIGSVVRSRRPDVVIGMMSTPSILLALADAPRGAIRIGTERIYPPFSDMSSLWRMARPLAYARLDAVVAQTEQTADWLRSKSFARRVEVIHNPILQGGRAGPEVPPSSLLSPQSRVLLSIGRLAPQKQFAELIRAFGELARTRSDWHLVILGQGEERERLEACRAASACAERIHLVGRIANVEPWIARADLFVLSSSFEGFPNALLEAYCGGAPCVAFDCPTGPSTILTHDEDGILVAPNDFSALTESLGTLMDQPAARAVLRARAIAGAGRFEIAAIAARWEALFTDLDVRR</sequence>
<accession>A0A2U8W5I4</accession>
<dbReference type="GO" id="GO:0016757">
    <property type="term" value="F:glycosyltransferase activity"/>
    <property type="evidence" value="ECO:0007669"/>
    <property type="project" value="UniProtKB-ARBA"/>
</dbReference>
<dbReference type="SUPFAM" id="SSF53756">
    <property type="entry name" value="UDP-Glycosyltransferase/glycogen phosphorylase"/>
    <property type="match status" value="1"/>
</dbReference>
<gene>
    <name evidence="2" type="ORF">DK389_08395</name>
</gene>
<evidence type="ECO:0000313" key="3">
    <source>
        <dbReference type="Proteomes" id="UP000245926"/>
    </source>
</evidence>
<keyword evidence="2" id="KW-0808">Transferase</keyword>
<dbReference type="Pfam" id="PF13439">
    <property type="entry name" value="Glyco_transf_4"/>
    <property type="match status" value="1"/>
</dbReference>
<dbReference type="AlphaFoldDB" id="A0A2U8W5I4"/>
<dbReference type="CDD" id="cd03820">
    <property type="entry name" value="GT4_AmsD-like"/>
    <property type="match status" value="1"/>
</dbReference>
<dbReference type="RefSeq" id="WP_109888782.1">
    <property type="nucleotide sequence ID" value="NZ_CP029550.1"/>
</dbReference>
<organism evidence="2 3">
    <name type="scientific">Methylobacterium durans</name>
    <dbReference type="NCBI Taxonomy" id="2202825"/>
    <lineage>
        <taxon>Bacteria</taxon>
        <taxon>Pseudomonadati</taxon>
        <taxon>Pseudomonadota</taxon>
        <taxon>Alphaproteobacteria</taxon>
        <taxon>Hyphomicrobiales</taxon>
        <taxon>Methylobacteriaceae</taxon>
        <taxon>Methylobacterium</taxon>
    </lineage>
</organism>
<dbReference type="Pfam" id="PF13692">
    <property type="entry name" value="Glyco_trans_1_4"/>
    <property type="match status" value="1"/>
</dbReference>
<reference evidence="3" key="1">
    <citation type="submission" date="2018-05" db="EMBL/GenBank/DDBJ databases">
        <title>Complete Genome Sequence of Methylobacterium sp. 17SD2-17.</title>
        <authorList>
            <person name="Srinivasan S."/>
        </authorList>
    </citation>
    <scope>NUCLEOTIDE SEQUENCE [LARGE SCALE GENOMIC DNA]</scope>
    <source>
        <strain evidence="3">17SD2-17</strain>
    </source>
</reference>